<dbReference type="GO" id="GO:0006260">
    <property type="term" value="P:DNA replication"/>
    <property type="evidence" value="ECO:0007669"/>
    <property type="project" value="UniProtKB-KW"/>
</dbReference>
<feature type="active site" description="N6-AMP-lysine intermediate" evidence="12">
    <location>
        <position position="135"/>
    </location>
</feature>
<evidence type="ECO:0000256" key="13">
    <source>
        <dbReference type="RuleBase" id="RU000618"/>
    </source>
</evidence>
<evidence type="ECO:0000313" key="15">
    <source>
        <dbReference type="EMBL" id="ALV30111.1"/>
    </source>
</evidence>
<dbReference type="Proteomes" id="UP000064921">
    <property type="component" value="Chromosome"/>
</dbReference>
<evidence type="ECO:0000256" key="7">
    <source>
        <dbReference type="ARBA" id="ARBA00022842"/>
    </source>
</evidence>
<dbReference type="Pfam" id="PF00533">
    <property type="entry name" value="BRCT"/>
    <property type="match status" value="1"/>
</dbReference>
<dbReference type="SMART" id="SM00292">
    <property type="entry name" value="BRCT"/>
    <property type="match status" value="1"/>
</dbReference>
<dbReference type="PROSITE" id="PS01056">
    <property type="entry name" value="DNA_LIGASE_N2"/>
    <property type="match status" value="1"/>
</dbReference>
<dbReference type="KEGG" id="pphr:APZ00_14425"/>
<dbReference type="GO" id="GO:0003911">
    <property type="term" value="F:DNA ligase (NAD+) activity"/>
    <property type="evidence" value="ECO:0007669"/>
    <property type="project" value="UniProtKB-UniRule"/>
</dbReference>
<dbReference type="Pfam" id="PF03120">
    <property type="entry name" value="OB_DNA_ligase"/>
    <property type="match status" value="1"/>
</dbReference>
<protein>
    <recommendedName>
        <fullName evidence="12 13">DNA ligase</fullName>
        <ecNumber evidence="12 13">6.5.1.2</ecNumber>
    </recommendedName>
    <alternativeName>
        <fullName evidence="12">Polydeoxyribonucleotide synthase [NAD(+)]</fullName>
    </alternativeName>
</protein>
<keyword evidence="15" id="KW-0223">Dioxygenase</keyword>
<dbReference type="STRING" id="121719.APZ00_14425"/>
<evidence type="ECO:0000259" key="14">
    <source>
        <dbReference type="PROSITE" id="PS50172"/>
    </source>
</evidence>
<dbReference type="InterPro" id="IPR033136">
    <property type="entry name" value="DNA_ligase_CS"/>
</dbReference>
<keyword evidence="15" id="KW-0560">Oxidoreductase</keyword>
<dbReference type="PIRSF" id="PIRSF001604">
    <property type="entry name" value="LigA"/>
    <property type="match status" value="1"/>
</dbReference>
<organism evidence="15 16">
    <name type="scientific">Pannonibacter phragmitetus</name>
    <dbReference type="NCBI Taxonomy" id="121719"/>
    <lineage>
        <taxon>Bacteria</taxon>
        <taxon>Pseudomonadati</taxon>
        <taxon>Pseudomonadota</taxon>
        <taxon>Alphaproteobacteria</taxon>
        <taxon>Hyphomicrobiales</taxon>
        <taxon>Stappiaceae</taxon>
        <taxon>Pannonibacter</taxon>
    </lineage>
</organism>
<dbReference type="FunFam" id="3.30.470.30:FF:000001">
    <property type="entry name" value="DNA ligase"/>
    <property type="match status" value="1"/>
</dbReference>
<feature type="binding site" evidence="12">
    <location>
        <position position="133"/>
    </location>
    <ligand>
        <name>NAD(+)</name>
        <dbReference type="ChEBI" id="CHEBI:57540"/>
    </ligand>
</feature>
<dbReference type="Gene3D" id="6.20.10.30">
    <property type="match status" value="1"/>
</dbReference>
<dbReference type="InterPro" id="IPR018239">
    <property type="entry name" value="DNA_ligase_AS"/>
</dbReference>
<dbReference type="NCBIfam" id="NF005932">
    <property type="entry name" value="PRK07956.1"/>
    <property type="match status" value="1"/>
</dbReference>
<evidence type="ECO:0000256" key="3">
    <source>
        <dbReference type="ARBA" id="ARBA00022705"/>
    </source>
</evidence>
<dbReference type="InterPro" id="IPR012340">
    <property type="entry name" value="NA-bd_OB-fold"/>
</dbReference>
<reference evidence="15 16" key="1">
    <citation type="submission" date="2015-10" db="EMBL/GenBank/DDBJ databases">
        <title>The world's first case of liver abscess caused by Pannonibacter phragmitetus.</title>
        <authorList>
            <person name="Ming D."/>
            <person name="Wang M."/>
            <person name="Zhou Y."/>
            <person name="Jiang T."/>
            <person name="Hu S."/>
        </authorList>
    </citation>
    <scope>NUCLEOTIDE SEQUENCE [LARGE SCALE GENOMIC DNA]</scope>
    <source>
        <strain evidence="15 16">31801</strain>
    </source>
</reference>
<feature type="binding site" evidence="12">
    <location>
        <begin position="98"/>
        <end position="99"/>
    </location>
    <ligand>
        <name>NAD(+)</name>
        <dbReference type="ChEBI" id="CHEBI:57540"/>
    </ligand>
</feature>
<keyword evidence="4 12" id="KW-0479">Metal-binding</keyword>
<dbReference type="SUPFAM" id="SSF52113">
    <property type="entry name" value="BRCT domain"/>
    <property type="match status" value="1"/>
</dbReference>
<comment type="catalytic activity">
    <reaction evidence="11 12 13">
        <text>NAD(+) + (deoxyribonucleotide)n-3'-hydroxyl + 5'-phospho-(deoxyribonucleotide)m = (deoxyribonucleotide)n+m + AMP + beta-nicotinamide D-nucleotide.</text>
        <dbReference type="EC" id="6.5.1.2"/>
    </reaction>
</comment>
<evidence type="ECO:0000256" key="5">
    <source>
        <dbReference type="ARBA" id="ARBA00022763"/>
    </source>
</evidence>
<feature type="binding site" evidence="12">
    <location>
        <position position="332"/>
    </location>
    <ligand>
        <name>NAD(+)</name>
        <dbReference type="ChEBI" id="CHEBI:57540"/>
    </ligand>
</feature>
<dbReference type="AlphaFoldDB" id="A0A0U3EVA7"/>
<dbReference type="SUPFAM" id="SSF50249">
    <property type="entry name" value="Nucleic acid-binding proteins"/>
    <property type="match status" value="1"/>
</dbReference>
<dbReference type="InterPro" id="IPR004150">
    <property type="entry name" value="NAD_DNA_ligase_OB"/>
</dbReference>
<dbReference type="SUPFAM" id="SSF56091">
    <property type="entry name" value="DNA ligase/mRNA capping enzyme, catalytic domain"/>
    <property type="match status" value="1"/>
</dbReference>
<dbReference type="PANTHER" id="PTHR23389:SF9">
    <property type="entry name" value="DNA LIGASE"/>
    <property type="match status" value="1"/>
</dbReference>
<dbReference type="GO" id="GO:0046872">
    <property type="term" value="F:metal ion binding"/>
    <property type="evidence" value="ECO:0007669"/>
    <property type="project" value="UniProtKB-KW"/>
</dbReference>
<accession>A0A0U3EVA7</accession>
<dbReference type="Gene3D" id="3.30.470.30">
    <property type="entry name" value="DNA ligase/mRNA capping enzyme"/>
    <property type="match status" value="1"/>
</dbReference>
<keyword evidence="10 12" id="KW-0464">Manganese</keyword>
<keyword evidence="2 12" id="KW-0436">Ligase</keyword>
<evidence type="ECO:0000256" key="10">
    <source>
        <dbReference type="ARBA" id="ARBA00023211"/>
    </source>
</evidence>
<evidence type="ECO:0000313" key="16">
    <source>
        <dbReference type="Proteomes" id="UP000064921"/>
    </source>
</evidence>
<dbReference type="InterPro" id="IPR004149">
    <property type="entry name" value="Znf_DNAligase_C4"/>
</dbReference>
<keyword evidence="9 12" id="KW-0234">DNA repair</keyword>
<gene>
    <name evidence="12" type="primary">ligA</name>
    <name evidence="15" type="ORF">APZ00_14425</name>
</gene>
<dbReference type="GO" id="GO:0006281">
    <property type="term" value="P:DNA repair"/>
    <property type="evidence" value="ECO:0007669"/>
    <property type="project" value="UniProtKB-KW"/>
</dbReference>
<dbReference type="EC" id="6.5.1.2" evidence="12 13"/>
<dbReference type="InterPro" id="IPR001679">
    <property type="entry name" value="DNA_ligase"/>
</dbReference>
<dbReference type="PROSITE" id="PS01055">
    <property type="entry name" value="DNA_LIGASE_N1"/>
    <property type="match status" value="1"/>
</dbReference>
<dbReference type="Gene3D" id="1.10.150.20">
    <property type="entry name" value="5' to 3' exonuclease, C-terminal subdomain"/>
    <property type="match status" value="2"/>
</dbReference>
<evidence type="ECO:0000256" key="1">
    <source>
        <dbReference type="ARBA" id="ARBA00004067"/>
    </source>
</evidence>
<dbReference type="HAMAP" id="MF_01588">
    <property type="entry name" value="DNA_ligase_A"/>
    <property type="match status" value="1"/>
</dbReference>
<dbReference type="RefSeq" id="WP_058900735.1">
    <property type="nucleotide sequence ID" value="NZ_CP013068.1"/>
</dbReference>
<feature type="binding site" evidence="12">
    <location>
        <position position="440"/>
    </location>
    <ligand>
        <name>Zn(2+)</name>
        <dbReference type="ChEBI" id="CHEBI:29105"/>
    </ligand>
</feature>
<dbReference type="InterPro" id="IPR001357">
    <property type="entry name" value="BRCT_dom"/>
</dbReference>
<dbReference type="NCBIfam" id="TIGR00575">
    <property type="entry name" value="dnlj"/>
    <property type="match status" value="1"/>
</dbReference>
<evidence type="ECO:0000256" key="11">
    <source>
        <dbReference type="ARBA" id="ARBA00034005"/>
    </source>
</evidence>
<dbReference type="PANTHER" id="PTHR23389">
    <property type="entry name" value="CHROMOSOME TRANSMISSION FIDELITY FACTOR 18"/>
    <property type="match status" value="1"/>
</dbReference>
<keyword evidence="5 12" id="KW-0227">DNA damage</keyword>
<evidence type="ECO:0000256" key="12">
    <source>
        <dbReference type="HAMAP-Rule" id="MF_01588"/>
    </source>
</evidence>
<evidence type="ECO:0000256" key="2">
    <source>
        <dbReference type="ARBA" id="ARBA00022598"/>
    </source>
</evidence>
<dbReference type="Gene3D" id="3.40.50.10190">
    <property type="entry name" value="BRCT domain"/>
    <property type="match status" value="1"/>
</dbReference>
<keyword evidence="6 12" id="KW-0862">Zinc</keyword>
<dbReference type="Gene3D" id="1.10.287.610">
    <property type="entry name" value="Helix hairpin bin"/>
    <property type="match status" value="1"/>
</dbReference>
<proteinExistence type="inferred from homology"/>
<dbReference type="InterPro" id="IPR013839">
    <property type="entry name" value="DNAligase_adenylation"/>
</dbReference>
<feature type="binding site" evidence="12">
    <location>
        <position position="192"/>
    </location>
    <ligand>
        <name>NAD(+)</name>
        <dbReference type="ChEBI" id="CHEBI:57540"/>
    </ligand>
</feature>
<dbReference type="GO" id="GO:0005829">
    <property type="term" value="C:cytosol"/>
    <property type="evidence" value="ECO:0007669"/>
    <property type="project" value="TreeGrafter"/>
</dbReference>
<dbReference type="InterPro" id="IPR013840">
    <property type="entry name" value="DNAligase_N"/>
</dbReference>
<dbReference type="Pfam" id="PF01653">
    <property type="entry name" value="DNA_ligase_aden"/>
    <property type="match status" value="1"/>
</dbReference>
<dbReference type="GO" id="GO:0051213">
    <property type="term" value="F:dioxygenase activity"/>
    <property type="evidence" value="ECO:0007669"/>
    <property type="project" value="UniProtKB-KW"/>
</dbReference>
<dbReference type="SMART" id="SM00532">
    <property type="entry name" value="LIGANc"/>
    <property type="match status" value="1"/>
</dbReference>
<keyword evidence="16" id="KW-1185">Reference proteome</keyword>
<keyword evidence="3 12" id="KW-0235">DNA replication</keyword>
<evidence type="ECO:0000256" key="8">
    <source>
        <dbReference type="ARBA" id="ARBA00023027"/>
    </source>
</evidence>
<name>A0A0U3EVA7_9HYPH</name>
<keyword evidence="8 12" id="KW-0520">NAD</keyword>
<dbReference type="eggNOG" id="COG0272">
    <property type="taxonomic scope" value="Bacteria"/>
</dbReference>
<dbReference type="PROSITE" id="PS50172">
    <property type="entry name" value="BRCT"/>
    <property type="match status" value="1"/>
</dbReference>
<dbReference type="SUPFAM" id="SSF47781">
    <property type="entry name" value="RuvA domain 2-like"/>
    <property type="match status" value="1"/>
</dbReference>
<comment type="caution">
    <text evidence="12">Lacks conserved residue(s) required for the propagation of feature annotation.</text>
</comment>
<comment type="function">
    <text evidence="1 12">DNA ligase that catalyzes the formation of phosphodiester linkages between 5'-phosphoryl and 3'-hydroxyl groups in double-stranded DNA using NAD as a coenzyme and as the energy source for the reaction. It is essential for DNA replication and repair of damaged DNA.</text>
</comment>
<feature type="binding site" evidence="12">
    <location>
        <position position="437"/>
    </location>
    <ligand>
        <name>Zn(2+)</name>
        <dbReference type="ChEBI" id="CHEBI:29105"/>
    </ligand>
</feature>
<sequence length="719" mass="77372">MTGTDSSNANTAVEALTLEQAAAELQRLAGEIAFHDARYHGEDAPVISDADYDALRQRNAAIEARFPELMRSDSPSERVGAAPADGFGKVTHAVPMLSLDNAFADEDVRDFVGRVRRFLKFDPLMGELAVTAEPKIDGLSLSLRYEKGVLVSAATRGDGAVGENVTVNARTIADIPHALPAGVPEVVEVRGEVYMSHADFAALNARMAGNGGKVFANPRNAAAGSLRQLNPEITASRPLRFFAYAWGQMSEVPCDTQFDMVRRFNDWGFVTNPRMVRCSSVEELLAVYHGIEEDRASLGYDIDGVVYKVDRLDLQQRLGFVSRSPRWAIAHKFPAEKAYTILRDIEIQVGRTGALTPVAKLEPVTVGGVVVSNATLHNEDYIKGIGTDGEPIRGGVDLRIGDTVQIQRAGDVIPQVIAVDLERRPADATAFVFPDVCPACGSHAVREINAKTGRPDAVRRCTGGLVCPAQASEKLKHFVSRNAFDIEGLGDKQVDAFFAEGLVRSPAEIFTLEARDKLALTKLRNREGWGAVSAKNLFEAINARRRIDLNRFIFALGIRHVGEGNAKLLARAYGSFSAFSAAMEAAQDRSSEAWAELNAIDGIGETVAEAVVQFFAEDHNREALAALLAEVTPQDAEKISAEGSPVAGKTVVFTGSLERMTRDEAKAMAERLGAKVAGSVSKKTDLVVAGPGAGSKLKTAQDLGIEVITEDGWFDLVGG</sequence>
<evidence type="ECO:0000256" key="9">
    <source>
        <dbReference type="ARBA" id="ARBA00023204"/>
    </source>
</evidence>
<dbReference type="CDD" id="cd17748">
    <property type="entry name" value="BRCT_DNA_ligase_like"/>
    <property type="match status" value="1"/>
</dbReference>
<dbReference type="Gene3D" id="2.40.50.140">
    <property type="entry name" value="Nucleic acid-binding proteins"/>
    <property type="match status" value="1"/>
</dbReference>
<feature type="binding site" evidence="12">
    <location>
        <position position="308"/>
    </location>
    <ligand>
        <name>NAD(+)</name>
        <dbReference type="ChEBI" id="CHEBI:57540"/>
    </ligand>
</feature>
<dbReference type="Pfam" id="PF12826">
    <property type="entry name" value="HHH_2"/>
    <property type="match status" value="1"/>
</dbReference>
<keyword evidence="7 12" id="KW-0460">Magnesium</keyword>
<dbReference type="EMBL" id="CP013068">
    <property type="protein sequence ID" value="ALV30111.1"/>
    <property type="molecule type" value="Genomic_DNA"/>
</dbReference>
<feature type="binding site" evidence="12">
    <location>
        <begin position="49"/>
        <end position="53"/>
    </location>
    <ligand>
        <name>NAD(+)</name>
        <dbReference type="ChEBI" id="CHEBI:57540"/>
    </ligand>
</feature>
<feature type="binding site" evidence="12">
    <location>
        <position position="156"/>
    </location>
    <ligand>
        <name>NAD(+)</name>
        <dbReference type="ChEBI" id="CHEBI:57540"/>
    </ligand>
</feature>
<feature type="domain" description="BRCT" evidence="14">
    <location>
        <begin position="641"/>
        <end position="714"/>
    </location>
</feature>
<comment type="cofactor">
    <cofactor evidence="12">
        <name>Mg(2+)</name>
        <dbReference type="ChEBI" id="CHEBI:18420"/>
    </cofactor>
    <cofactor evidence="12">
        <name>Mn(2+)</name>
        <dbReference type="ChEBI" id="CHEBI:29035"/>
    </cofactor>
</comment>
<dbReference type="InterPro" id="IPR036420">
    <property type="entry name" value="BRCT_dom_sf"/>
</dbReference>
<dbReference type="CDD" id="cd00114">
    <property type="entry name" value="LIGANc"/>
    <property type="match status" value="1"/>
</dbReference>
<evidence type="ECO:0000256" key="6">
    <source>
        <dbReference type="ARBA" id="ARBA00022833"/>
    </source>
</evidence>
<comment type="similarity">
    <text evidence="12">Belongs to the NAD-dependent DNA ligase family. LigA subfamily.</text>
</comment>
<dbReference type="InterPro" id="IPR041663">
    <property type="entry name" value="DisA/LigA_HHH"/>
</dbReference>
<dbReference type="Pfam" id="PF03119">
    <property type="entry name" value="DNA_ligase_ZBD"/>
    <property type="match status" value="1"/>
</dbReference>
<feature type="binding site" evidence="12">
    <location>
        <position position="467"/>
    </location>
    <ligand>
        <name>Zn(2+)</name>
        <dbReference type="ChEBI" id="CHEBI:29105"/>
    </ligand>
</feature>
<dbReference type="InterPro" id="IPR010994">
    <property type="entry name" value="RuvA_2-like"/>
</dbReference>
<evidence type="ECO:0000256" key="4">
    <source>
        <dbReference type="ARBA" id="ARBA00022723"/>
    </source>
</evidence>